<name>A0A6A6SGJ3_9PLEO</name>
<keyword evidence="3" id="KW-1185">Reference proteome</keyword>
<organism evidence="2 3">
    <name type="scientific">Massarina eburnea CBS 473.64</name>
    <dbReference type="NCBI Taxonomy" id="1395130"/>
    <lineage>
        <taxon>Eukaryota</taxon>
        <taxon>Fungi</taxon>
        <taxon>Dikarya</taxon>
        <taxon>Ascomycota</taxon>
        <taxon>Pezizomycotina</taxon>
        <taxon>Dothideomycetes</taxon>
        <taxon>Pleosporomycetidae</taxon>
        <taxon>Pleosporales</taxon>
        <taxon>Massarineae</taxon>
        <taxon>Massarinaceae</taxon>
        <taxon>Massarina</taxon>
    </lineage>
</organism>
<evidence type="ECO:0000313" key="2">
    <source>
        <dbReference type="EMBL" id="KAF2646916.1"/>
    </source>
</evidence>
<feature type="region of interest" description="Disordered" evidence="1">
    <location>
        <begin position="86"/>
        <end position="110"/>
    </location>
</feature>
<protein>
    <submittedName>
        <fullName evidence="2">Uncharacterized protein</fullName>
    </submittedName>
</protein>
<evidence type="ECO:0000256" key="1">
    <source>
        <dbReference type="SAM" id="MobiDB-lite"/>
    </source>
</evidence>
<dbReference type="AlphaFoldDB" id="A0A6A6SGJ3"/>
<accession>A0A6A6SGJ3</accession>
<dbReference type="Proteomes" id="UP000799753">
    <property type="component" value="Unassembled WGS sequence"/>
</dbReference>
<gene>
    <name evidence="2" type="ORF">P280DRAFT_475728</name>
</gene>
<feature type="region of interest" description="Disordered" evidence="1">
    <location>
        <begin position="147"/>
        <end position="172"/>
    </location>
</feature>
<evidence type="ECO:0000313" key="3">
    <source>
        <dbReference type="Proteomes" id="UP000799753"/>
    </source>
</evidence>
<sequence>MSHVFGSCQGGCIPVHPMTYDELRTYCRHDQAECNELWQLMDITMACIANESRCRSNDYTKEDMKETTRRIQDYLLRQARCGCGSSNPGLLEQPSRRRNTERSAGNELVVRGQPSRREIVVRSEPVVRTIVREEPRVRHVVVEERVRAGGSSGRSGRRRRHNISYWSDSESG</sequence>
<dbReference type="EMBL" id="MU006776">
    <property type="protein sequence ID" value="KAF2646916.1"/>
    <property type="molecule type" value="Genomic_DNA"/>
</dbReference>
<reference evidence="2" key="1">
    <citation type="journal article" date="2020" name="Stud. Mycol.">
        <title>101 Dothideomycetes genomes: a test case for predicting lifestyles and emergence of pathogens.</title>
        <authorList>
            <person name="Haridas S."/>
            <person name="Albert R."/>
            <person name="Binder M."/>
            <person name="Bloem J."/>
            <person name="Labutti K."/>
            <person name="Salamov A."/>
            <person name="Andreopoulos B."/>
            <person name="Baker S."/>
            <person name="Barry K."/>
            <person name="Bills G."/>
            <person name="Bluhm B."/>
            <person name="Cannon C."/>
            <person name="Castanera R."/>
            <person name="Culley D."/>
            <person name="Daum C."/>
            <person name="Ezra D."/>
            <person name="Gonzalez J."/>
            <person name="Henrissat B."/>
            <person name="Kuo A."/>
            <person name="Liang C."/>
            <person name="Lipzen A."/>
            <person name="Lutzoni F."/>
            <person name="Magnuson J."/>
            <person name="Mondo S."/>
            <person name="Nolan M."/>
            <person name="Ohm R."/>
            <person name="Pangilinan J."/>
            <person name="Park H.-J."/>
            <person name="Ramirez L."/>
            <person name="Alfaro M."/>
            <person name="Sun H."/>
            <person name="Tritt A."/>
            <person name="Yoshinaga Y."/>
            <person name="Zwiers L.-H."/>
            <person name="Turgeon B."/>
            <person name="Goodwin S."/>
            <person name="Spatafora J."/>
            <person name="Crous P."/>
            <person name="Grigoriev I."/>
        </authorList>
    </citation>
    <scope>NUCLEOTIDE SEQUENCE</scope>
    <source>
        <strain evidence="2">CBS 473.64</strain>
    </source>
</reference>
<proteinExistence type="predicted"/>